<dbReference type="RefSeq" id="WP_062217988.1">
    <property type="nucleotide sequence ID" value="NZ_CP012023.1"/>
</dbReference>
<name>A0A0P0AAA1_9RHOB</name>
<dbReference type="PATRIC" id="fig|1397108.4.peg.1765"/>
<protein>
    <submittedName>
        <fullName evidence="1">Uncharacterized protein</fullName>
    </submittedName>
</protein>
<dbReference type="KEGG" id="cmar:IMCC12053_1728"/>
<dbReference type="AlphaFoldDB" id="A0A0P0AAA1"/>
<dbReference type="EMBL" id="CP012023">
    <property type="protein sequence ID" value="ALI55675.1"/>
    <property type="molecule type" value="Genomic_DNA"/>
</dbReference>
<organism evidence="1 2">
    <name type="scientific">Celeribacter marinus</name>
    <dbReference type="NCBI Taxonomy" id="1397108"/>
    <lineage>
        <taxon>Bacteria</taxon>
        <taxon>Pseudomonadati</taxon>
        <taxon>Pseudomonadota</taxon>
        <taxon>Alphaproteobacteria</taxon>
        <taxon>Rhodobacterales</taxon>
        <taxon>Roseobacteraceae</taxon>
        <taxon>Celeribacter</taxon>
    </lineage>
</organism>
<gene>
    <name evidence="1" type="ORF">IMCC12053_1728</name>
</gene>
<evidence type="ECO:0000313" key="1">
    <source>
        <dbReference type="EMBL" id="ALI55675.1"/>
    </source>
</evidence>
<proteinExistence type="predicted"/>
<sequence>MELIADILMICGTFSVAIYCMVLSRRLRSFTNLEKGMGGAIAVLSVQVDDMTKTLTIAQKSASGSAVRLQDLNQKSEQTAKRLELLIASMHDLPDVAPPPMVQAAATAHVAPRADETVTQSGDDSGQVVSEAFFSSRRARMEAAE</sequence>
<accession>A0A0P0AAA1</accession>
<dbReference type="STRING" id="1397108.IMCC12053_1728"/>
<dbReference type="Proteomes" id="UP000064920">
    <property type="component" value="Chromosome"/>
</dbReference>
<evidence type="ECO:0000313" key="2">
    <source>
        <dbReference type="Proteomes" id="UP000064920"/>
    </source>
</evidence>
<keyword evidence="2" id="KW-1185">Reference proteome</keyword>
<reference evidence="1 2" key="1">
    <citation type="submission" date="2015-05" db="EMBL/GenBank/DDBJ databases">
        <authorList>
            <person name="Wang D.B."/>
            <person name="Wang M."/>
        </authorList>
    </citation>
    <scope>NUCLEOTIDE SEQUENCE [LARGE SCALE GENOMIC DNA]</scope>
    <source>
        <strain evidence="1 2">IMCC 12053</strain>
    </source>
</reference>